<dbReference type="PROSITE" id="PS50054">
    <property type="entry name" value="TYR_PHOSPHATASE_DUAL"/>
    <property type="match status" value="1"/>
</dbReference>
<reference evidence="17 18" key="1">
    <citation type="submission" date="2015-01" db="EMBL/GenBank/DDBJ databases">
        <title>The Genome Sequence of Cryptococcus gattii Ram5.</title>
        <authorList>
            <consortium name="The Broad Institute Genomics Platform"/>
            <person name="Cuomo C."/>
            <person name="Litvintseva A."/>
            <person name="Chen Y."/>
            <person name="Heitman J."/>
            <person name="Sun S."/>
            <person name="Springer D."/>
            <person name="Dromer F."/>
            <person name="Young S."/>
            <person name="Zeng Q."/>
            <person name="Gargeya S."/>
            <person name="Abouelleil A."/>
            <person name="Alvarado L."/>
            <person name="Chapman S.B."/>
            <person name="Gainer-Dewar J."/>
            <person name="Goldberg J."/>
            <person name="Griggs A."/>
            <person name="Gujja S."/>
            <person name="Hansen M."/>
            <person name="Howarth C."/>
            <person name="Imamovic A."/>
            <person name="Larimer J."/>
            <person name="Murphy C."/>
            <person name="Naylor J."/>
            <person name="Pearson M."/>
            <person name="Priest M."/>
            <person name="Roberts A."/>
            <person name="Saif S."/>
            <person name="Shea T."/>
            <person name="Sykes S."/>
            <person name="Wortman J."/>
            <person name="Nusbaum C."/>
            <person name="Birren B."/>
        </authorList>
    </citation>
    <scope>NUCLEOTIDE SEQUENCE [LARGE SCALE GENOMIC DNA]</scope>
    <source>
        <strain evidence="17 18">Ram5</strain>
    </source>
</reference>
<evidence type="ECO:0000256" key="10">
    <source>
        <dbReference type="ARBA" id="ARBA00022912"/>
    </source>
</evidence>
<dbReference type="GO" id="GO:0005730">
    <property type="term" value="C:nucleolus"/>
    <property type="evidence" value="ECO:0007669"/>
    <property type="project" value="UniProtKB-ARBA"/>
</dbReference>
<dbReference type="Pfam" id="PF00782">
    <property type="entry name" value="DSPc"/>
    <property type="match status" value="1"/>
</dbReference>
<dbReference type="Pfam" id="PF14671">
    <property type="entry name" value="DSPn"/>
    <property type="match status" value="1"/>
</dbReference>
<feature type="compositionally biased region" description="Basic and acidic residues" evidence="14">
    <location>
        <begin position="551"/>
        <end position="562"/>
    </location>
</feature>
<evidence type="ECO:0000256" key="2">
    <source>
        <dbReference type="ARBA" id="ARBA00004496"/>
    </source>
</evidence>
<feature type="region of interest" description="Disordered" evidence="14">
    <location>
        <begin position="410"/>
        <end position="469"/>
    </location>
</feature>
<keyword evidence="12" id="KW-0469">Meiosis</keyword>
<sequence>MPSTSTRAFPNEVAIFSNYLLFTTLTLKEVQAHAKIPYGHPGNKRPCSLFTLDDDMRYTSFAMDHGPLNLAFTFHACIRIHEKLEKARERGKPVCLYTTTEPKMKSNMILIVALYSLIVDKQPPWSAFRPIAQFEVMPFRDAGSGPMDYGLTVQDILYGVEKAIGNGLLDLASFDADEYQYYEMVQEDADKSRNGDLNILGPFIPFASPTESSWIEGALQSASSEHIVHTPAKSKAISHQLHCVLDVFQREDVGLVARLNDELYDRRHFLDVGIEHIEMFFDDGTNPPDDIVREFIRLAEHTIENKRQKVAVHCKAGLGRTGVLIGAYLVYKYQFTAQEAIGFMRIVRPGMVVGPQQQYMVLNQLKWAGWAARDQALKEIAQTSCTESNPPIAPPVEVVIKGIETETHIRPVTPSSKLRPRRSHSSSSLATISPRRGGDAIGQPRKTRQVVESTTETEQERLMGGQSHLLSCSPPVICEVASDVSIDQKENEFYPSTVSSLGSIRGTKRSASRPSSGHGHSNPLPRVSLNIPPSSLSRSDSNVSIGSEGSVDERPTKRRTESSPEAEESGATVSLVSEPMAAEQVETPVRLTVTKKLRRRISSSSPAPAPTFRPSASRTTPLSIDNAASTETPSTPTRAPRALHNDMSVTASVQRTMPTKKSFLPVRKNLESKSSPVRNATISTTFQSPSLSTRTSVRVANTLNKHQGIAVNSNSNAKNVKTTTSASRKLERGVTKRGMLTPPRITEMWGQLSRIGSSPPGDKEKP</sequence>
<dbReference type="InterPro" id="IPR000387">
    <property type="entry name" value="Tyr_Pase_dom"/>
</dbReference>
<keyword evidence="5" id="KW-0963">Cytoplasm</keyword>
<keyword evidence="10" id="KW-0904">Protein phosphatase</keyword>
<dbReference type="Proteomes" id="UP000053392">
    <property type="component" value="Unassembled WGS sequence"/>
</dbReference>
<dbReference type="SMART" id="SM00195">
    <property type="entry name" value="DSPc"/>
    <property type="match status" value="1"/>
</dbReference>
<accession>A0A0D0V4D5</accession>
<organism evidence="17 18">
    <name type="scientific">Cryptococcus deuterogattii Ram5</name>
    <dbReference type="NCBI Taxonomy" id="1296110"/>
    <lineage>
        <taxon>Eukaryota</taxon>
        <taxon>Fungi</taxon>
        <taxon>Dikarya</taxon>
        <taxon>Basidiomycota</taxon>
        <taxon>Agaricomycotina</taxon>
        <taxon>Tremellomycetes</taxon>
        <taxon>Tremellales</taxon>
        <taxon>Cryptococcaceae</taxon>
        <taxon>Cryptococcus</taxon>
        <taxon>Cryptococcus gattii species complex</taxon>
    </lineage>
</organism>
<dbReference type="GO" id="GO:0005816">
    <property type="term" value="C:spindle pole body"/>
    <property type="evidence" value="ECO:0007669"/>
    <property type="project" value="UniProtKB-ARBA"/>
</dbReference>
<evidence type="ECO:0000256" key="14">
    <source>
        <dbReference type="SAM" id="MobiDB-lite"/>
    </source>
</evidence>
<dbReference type="GO" id="GO:0051301">
    <property type="term" value="P:cell division"/>
    <property type="evidence" value="ECO:0007669"/>
    <property type="project" value="UniProtKB-KW"/>
</dbReference>
<protein>
    <recommendedName>
        <fullName evidence="4">protein-tyrosine-phosphatase</fullName>
        <ecNumber evidence="4">3.1.3.48</ecNumber>
    </recommendedName>
</protein>
<keyword evidence="9" id="KW-0378">Hydrolase</keyword>
<comment type="subcellular location">
    <subcellularLocation>
        <location evidence="2">Cytoplasm</location>
    </subcellularLocation>
    <subcellularLocation>
        <location evidence="1">Nucleus</location>
    </subcellularLocation>
</comment>
<evidence type="ECO:0000256" key="9">
    <source>
        <dbReference type="ARBA" id="ARBA00022801"/>
    </source>
</evidence>
<dbReference type="GO" id="GO:0007096">
    <property type="term" value="P:regulation of exit from mitosis"/>
    <property type="evidence" value="ECO:0007669"/>
    <property type="project" value="UniProtKB-ARBA"/>
</dbReference>
<dbReference type="PROSITE" id="PS00383">
    <property type="entry name" value="TYR_PHOSPHATASE_1"/>
    <property type="match status" value="1"/>
</dbReference>
<dbReference type="EC" id="3.1.3.48" evidence="4"/>
<dbReference type="FunFam" id="3.90.190.10:FF:000038">
    <property type="entry name" value="Tyrosine-protein phosphatase CDC14"/>
    <property type="match status" value="1"/>
</dbReference>
<feature type="compositionally biased region" description="Polar residues" evidence="14">
    <location>
        <begin position="531"/>
        <end position="547"/>
    </location>
</feature>
<feature type="domain" description="Tyrosine specific protein phosphatases" evidence="16">
    <location>
        <begin position="293"/>
        <end position="359"/>
    </location>
</feature>
<dbReference type="InterPro" id="IPR020422">
    <property type="entry name" value="TYR_PHOSPHATASE_DUAL_dom"/>
</dbReference>
<feature type="region of interest" description="Disordered" evidence="14">
    <location>
        <begin position="717"/>
        <end position="740"/>
    </location>
</feature>
<dbReference type="GO" id="GO:0004725">
    <property type="term" value="F:protein tyrosine phosphatase activity"/>
    <property type="evidence" value="ECO:0007669"/>
    <property type="project" value="UniProtKB-EC"/>
</dbReference>
<feature type="compositionally biased region" description="Polar residues" evidence="14">
    <location>
        <begin position="619"/>
        <end position="637"/>
    </location>
</feature>
<feature type="domain" description="Tyrosine-protein phosphatase" evidence="15">
    <location>
        <begin position="219"/>
        <end position="372"/>
    </location>
</feature>
<evidence type="ECO:0000259" key="15">
    <source>
        <dbReference type="PROSITE" id="PS50054"/>
    </source>
</evidence>
<dbReference type="InterPro" id="IPR000340">
    <property type="entry name" value="Dual-sp_phosphatase_cat-dom"/>
</dbReference>
<dbReference type="AlphaFoldDB" id="A0A0D0V4D5"/>
<dbReference type="PROSITE" id="PS50056">
    <property type="entry name" value="TYR_PHOSPHATASE_2"/>
    <property type="match status" value="1"/>
</dbReference>
<evidence type="ECO:0000256" key="4">
    <source>
        <dbReference type="ARBA" id="ARBA00013064"/>
    </source>
</evidence>
<evidence type="ECO:0000256" key="8">
    <source>
        <dbReference type="ARBA" id="ARBA00022776"/>
    </source>
</evidence>
<evidence type="ECO:0000256" key="1">
    <source>
        <dbReference type="ARBA" id="ARBA00004123"/>
    </source>
</evidence>
<dbReference type="SUPFAM" id="SSF52799">
    <property type="entry name" value="(Phosphotyrosine protein) phosphatases II"/>
    <property type="match status" value="2"/>
</dbReference>
<keyword evidence="6" id="KW-0597">Phosphoprotein</keyword>
<evidence type="ECO:0000313" key="17">
    <source>
        <dbReference type="EMBL" id="KIR42266.1"/>
    </source>
</evidence>
<dbReference type="InterPro" id="IPR003595">
    <property type="entry name" value="Tyr_Pase_cat"/>
</dbReference>
<dbReference type="GO" id="GO:0051321">
    <property type="term" value="P:meiotic cell cycle"/>
    <property type="evidence" value="ECO:0007669"/>
    <property type="project" value="UniProtKB-KW"/>
</dbReference>
<feature type="compositionally biased region" description="Low complexity" evidence="14">
    <location>
        <begin position="602"/>
        <end position="618"/>
    </location>
</feature>
<evidence type="ECO:0000313" key="18">
    <source>
        <dbReference type="Proteomes" id="UP000053392"/>
    </source>
</evidence>
<evidence type="ECO:0000256" key="11">
    <source>
        <dbReference type="ARBA" id="ARBA00023242"/>
    </source>
</evidence>
<feature type="compositionally biased region" description="Polar residues" evidence="14">
    <location>
        <begin position="717"/>
        <end position="727"/>
    </location>
</feature>
<dbReference type="EMBL" id="KN847898">
    <property type="protein sequence ID" value="KIR42266.1"/>
    <property type="molecule type" value="Genomic_DNA"/>
</dbReference>
<dbReference type="SMART" id="SM00404">
    <property type="entry name" value="PTPc_motif"/>
    <property type="match status" value="1"/>
</dbReference>
<dbReference type="InterPro" id="IPR016130">
    <property type="entry name" value="Tyr_Pase_AS"/>
</dbReference>
<evidence type="ECO:0000256" key="5">
    <source>
        <dbReference type="ARBA" id="ARBA00022490"/>
    </source>
</evidence>
<dbReference type="GO" id="GO:0033554">
    <property type="term" value="P:cellular response to stress"/>
    <property type="evidence" value="ECO:0007669"/>
    <property type="project" value="UniProtKB-ARBA"/>
</dbReference>
<evidence type="ECO:0000256" key="3">
    <source>
        <dbReference type="ARBA" id="ARBA00007315"/>
    </source>
</evidence>
<comment type="similarity">
    <text evidence="3">Belongs to the protein-tyrosine phosphatase family. Non-receptor class CDC14 subfamily.</text>
</comment>
<keyword evidence="18" id="KW-1185">Reference proteome</keyword>
<name>A0A0D0V4D5_9TREE</name>
<dbReference type="GO" id="GO:0000278">
    <property type="term" value="P:mitotic cell cycle"/>
    <property type="evidence" value="ECO:0007669"/>
    <property type="project" value="UniProtKB-ARBA"/>
</dbReference>
<dbReference type="HOGENOM" id="CLU_020804_0_0_1"/>
<dbReference type="OrthoDB" id="5632at2759"/>
<dbReference type="InterPro" id="IPR050561">
    <property type="entry name" value="PTP"/>
</dbReference>
<proteinExistence type="inferred from homology"/>
<dbReference type="InterPro" id="IPR029260">
    <property type="entry name" value="DSPn"/>
</dbReference>
<evidence type="ECO:0000256" key="12">
    <source>
        <dbReference type="ARBA" id="ARBA00023254"/>
    </source>
</evidence>
<evidence type="ECO:0000256" key="13">
    <source>
        <dbReference type="ARBA" id="ARBA00023306"/>
    </source>
</evidence>
<dbReference type="Gene3D" id="3.90.190.10">
    <property type="entry name" value="Protein tyrosine phosphatase superfamily"/>
    <property type="match status" value="2"/>
</dbReference>
<dbReference type="CDD" id="cd17657">
    <property type="entry name" value="CDC14_N"/>
    <property type="match status" value="1"/>
</dbReference>
<feature type="region of interest" description="Disordered" evidence="14">
    <location>
        <begin position="598"/>
        <end position="641"/>
    </location>
</feature>
<evidence type="ECO:0000259" key="16">
    <source>
        <dbReference type="PROSITE" id="PS50056"/>
    </source>
</evidence>
<dbReference type="InterPro" id="IPR029021">
    <property type="entry name" value="Prot-tyrosine_phosphatase-like"/>
</dbReference>
<evidence type="ECO:0000256" key="6">
    <source>
        <dbReference type="ARBA" id="ARBA00022553"/>
    </source>
</evidence>
<keyword evidence="7 17" id="KW-0132">Cell division</keyword>
<feature type="region of interest" description="Disordered" evidence="14">
    <location>
        <begin position="497"/>
        <end position="583"/>
    </location>
</feature>
<keyword evidence="11" id="KW-0539">Nucleus</keyword>
<evidence type="ECO:0000256" key="7">
    <source>
        <dbReference type="ARBA" id="ARBA00022618"/>
    </source>
</evidence>
<keyword evidence="8" id="KW-0498">Mitosis</keyword>
<dbReference type="GO" id="GO:0032954">
    <property type="term" value="P:regulation of cytokinetic process"/>
    <property type="evidence" value="ECO:0007669"/>
    <property type="project" value="UniProtKB-ARBA"/>
</dbReference>
<keyword evidence="13" id="KW-0131">Cell cycle</keyword>
<dbReference type="PANTHER" id="PTHR23339">
    <property type="entry name" value="TYROSINE SPECIFIC PROTEIN PHOSPHATASE AND DUAL SPECIFICITY PROTEIN PHOSPHATASE"/>
    <property type="match status" value="1"/>
</dbReference>
<gene>
    <name evidence="17" type="ORF">I313_01488</name>
</gene>
<dbReference type="GO" id="GO:0005737">
    <property type="term" value="C:cytoplasm"/>
    <property type="evidence" value="ECO:0007669"/>
    <property type="project" value="UniProtKB-SubCell"/>
</dbReference>